<evidence type="ECO:0000313" key="1">
    <source>
        <dbReference type="EMBL" id="VFJ14961.1"/>
    </source>
</evidence>
<name>A0A484IG26_9ARCH</name>
<dbReference type="KEGG" id="nfn:NFRAN_2639"/>
<dbReference type="Proteomes" id="UP000294299">
    <property type="component" value="Chromosome NFRAN"/>
</dbReference>
<keyword evidence="2" id="KW-1185">Reference proteome</keyword>
<proteinExistence type="predicted"/>
<sequence length="53" mass="6074">MTNFAINRCGKFISTTTPKSNELINPKQKRIKNKGTAKNSTMEQYLDWLNIQG</sequence>
<evidence type="ECO:0000313" key="2">
    <source>
        <dbReference type="Proteomes" id="UP000294299"/>
    </source>
</evidence>
<gene>
    <name evidence="1" type="ORF">NFRAN_2639</name>
</gene>
<organism evidence="1 2">
    <name type="scientific">Candidatus Nitrosocosmicus franklandianus</name>
    <dbReference type="NCBI Taxonomy" id="1798806"/>
    <lineage>
        <taxon>Archaea</taxon>
        <taxon>Nitrososphaerota</taxon>
        <taxon>Nitrososphaeria</taxon>
        <taxon>Nitrososphaerales</taxon>
        <taxon>Nitrososphaeraceae</taxon>
        <taxon>Candidatus Nitrosocosmicus</taxon>
    </lineage>
</organism>
<dbReference type="EMBL" id="LR216287">
    <property type="protein sequence ID" value="VFJ14961.1"/>
    <property type="molecule type" value="Genomic_DNA"/>
</dbReference>
<reference evidence="1 2" key="1">
    <citation type="submission" date="2019-02" db="EMBL/GenBank/DDBJ databases">
        <authorList>
            <person name="Lehtovirta-Morley E L."/>
        </authorList>
    </citation>
    <scope>NUCLEOTIDE SEQUENCE [LARGE SCALE GENOMIC DNA]</scope>
    <source>
        <strain evidence="1">NFRAN1</strain>
    </source>
</reference>
<protein>
    <submittedName>
        <fullName evidence="1">Uncharacterized protein</fullName>
    </submittedName>
</protein>
<dbReference type="AlphaFoldDB" id="A0A484IG26"/>
<accession>A0A484IG26</accession>